<keyword evidence="13" id="KW-1185">Reference proteome</keyword>
<dbReference type="Proteomes" id="UP001597347">
    <property type="component" value="Unassembled WGS sequence"/>
</dbReference>
<evidence type="ECO:0000256" key="10">
    <source>
        <dbReference type="ARBA" id="ARBA00024908"/>
    </source>
</evidence>
<evidence type="ECO:0000256" key="6">
    <source>
        <dbReference type="ARBA" id="ARBA00022723"/>
    </source>
</evidence>
<dbReference type="EMBL" id="JBHUEA010000007">
    <property type="protein sequence ID" value="MFD1721117.1"/>
    <property type="molecule type" value="Genomic_DNA"/>
</dbReference>
<name>A0ABW4LDE3_9MICO</name>
<keyword evidence="5" id="KW-0819">tRNA processing</keyword>
<gene>
    <name evidence="12" type="primary">tsaE</name>
    <name evidence="12" type="ORF">ACFSBI_06100</name>
</gene>
<dbReference type="SUPFAM" id="SSF52540">
    <property type="entry name" value="P-loop containing nucleoside triphosphate hydrolases"/>
    <property type="match status" value="1"/>
</dbReference>
<evidence type="ECO:0000256" key="11">
    <source>
        <dbReference type="ARBA" id="ARBA00032441"/>
    </source>
</evidence>
<comment type="caution">
    <text evidence="12">The sequence shown here is derived from an EMBL/GenBank/DDBJ whole genome shotgun (WGS) entry which is preliminary data.</text>
</comment>
<evidence type="ECO:0000256" key="7">
    <source>
        <dbReference type="ARBA" id="ARBA00022741"/>
    </source>
</evidence>
<evidence type="ECO:0000256" key="8">
    <source>
        <dbReference type="ARBA" id="ARBA00022840"/>
    </source>
</evidence>
<dbReference type="InterPro" id="IPR027417">
    <property type="entry name" value="P-loop_NTPase"/>
</dbReference>
<evidence type="ECO:0000313" key="12">
    <source>
        <dbReference type="EMBL" id="MFD1721117.1"/>
    </source>
</evidence>
<evidence type="ECO:0000256" key="4">
    <source>
        <dbReference type="ARBA" id="ARBA00022490"/>
    </source>
</evidence>
<evidence type="ECO:0000256" key="5">
    <source>
        <dbReference type="ARBA" id="ARBA00022694"/>
    </source>
</evidence>
<keyword evidence="9" id="KW-0460">Magnesium</keyword>
<dbReference type="InterPro" id="IPR003442">
    <property type="entry name" value="T6A_TsaE"/>
</dbReference>
<evidence type="ECO:0000256" key="1">
    <source>
        <dbReference type="ARBA" id="ARBA00004496"/>
    </source>
</evidence>
<accession>A0ABW4LDE3</accession>
<keyword evidence="8" id="KW-0067">ATP-binding</keyword>
<reference evidence="13" key="1">
    <citation type="journal article" date="2019" name="Int. J. Syst. Evol. Microbiol.">
        <title>The Global Catalogue of Microorganisms (GCM) 10K type strain sequencing project: providing services to taxonomists for standard genome sequencing and annotation.</title>
        <authorList>
            <consortium name="The Broad Institute Genomics Platform"/>
            <consortium name="The Broad Institute Genome Sequencing Center for Infectious Disease"/>
            <person name="Wu L."/>
            <person name="Ma J."/>
        </authorList>
    </citation>
    <scope>NUCLEOTIDE SEQUENCE [LARGE SCALE GENOMIC DNA]</scope>
    <source>
        <strain evidence="13">CGMCC 1.12471</strain>
    </source>
</reference>
<evidence type="ECO:0000256" key="9">
    <source>
        <dbReference type="ARBA" id="ARBA00022842"/>
    </source>
</evidence>
<dbReference type="RefSeq" id="WP_377933223.1">
    <property type="nucleotide sequence ID" value="NZ_JBHUEA010000007.1"/>
</dbReference>
<evidence type="ECO:0000313" key="13">
    <source>
        <dbReference type="Proteomes" id="UP001597347"/>
    </source>
</evidence>
<comment type="subcellular location">
    <subcellularLocation>
        <location evidence="1">Cytoplasm</location>
    </subcellularLocation>
</comment>
<organism evidence="12 13">
    <name type="scientific">Amnibacterium endophyticum</name>
    <dbReference type="NCBI Taxonomy" id="2109337"/>
    <lineage>
        <taxon>Bacteria</taxon>
        <taxon>Bacillati</taxon>
        <taxon>Actinomycetota</taxon>
        <taxon>Actinomycetes</taxon>
        <taxon>Micrococcales</taxon>
        <taxon>Microbacteriaceae</taxon>
        <taxon>Amnibacterium</taxon>
    </lineage>
</organism>
<evidence type="ECO:0000256" key="2">
    <source>
        <dbReference type="ARBA" id="ARBA00007599"/>
    </source>
</evidence>
<dbReference type="NCBIfam" id="TIGR00150">
    <property type="entry name" value="T6A_YjeE"/>
    <property type="match status" value="1"/>
</dbReference>
<protein>
    <recommendedName>
        <fullName evidence="3">tRNA threonylcarbamoyladenosine biosynthesis protein TsaE</fullName>
    </recommendedName>
    <alternativeName>
        <fullName evidence="11">t(6)A37 threonylcarbamoyladenosine biosynthesis protein TsaE</fullName>
    </alternativeName>
</protein>
<sequence>MHALGVRLGGLLRAGDLLVLTGPLGAGKTTLATGLGEGLGVRGPVSSPTFVLARTHPSLVGGPPLVHVDAYRLSSPAELDDLDLDLEASVVVVEWGAGMVDGMADSVLEVRIARADDDTRRVELEPTGPRWAAGVLLGA</sequence>
<dbReference type="PANTHER" id="PTHR33540">
    <property type="entry name" value="TRNA THREONYLCARBAMOYLADENOSINE BIOSYNTHESIS PROTEIN TSAE"/>
    <property type="match status" value="1"/>
</dbReference>
<dbReference type="Pfam" id="PF02367">
    <property type="entry name" value="TsaE"/>
    <property type="match status" value="1"/>
</dbReference>
<keyword evidence="6" id="KW-0479">Metal-binding</keyword>
<evidence type="ECO:0000256" key="3">
    <source>
        <dbReference type="ARBA" id="ARBA00019010"/>
    </source>
</evidence>
<proteinExistence type="inferred from homology"/>
<keyword evidence="4" id="KW-0963">Cytoplasm</keyword>
<comment type="similarity">
    <text evidence="2">Belongs to the TsaE family.</text>
</comment>
<comment type="function">
    <text evidence="10">Required for the formation of a threonylcarbamoyl group on adenosine at position 37 (t(6)A37) in tRNAs that read codons beginning with adenine. Is involved in the transfer of the threonylcarbamoyl moiety of threonylcarbamoyl-AMP (TC-AMP) to the N6 group of A37, together with TsaD and TsaB. TsaE seems to play an indirect role in the t(6)A biosynthesis pathway, possibly in regulating the core enzymatic function of TsaD.</text>
</comment>
<dbReference type="Gene3D" id="3.40.50.300">
    <property type="entry name" value="P-loop containing nucleotide triphosphate hydrolases"/>
    <property type="match status" value="1"/>
</dbReference>
<dbReference type="PANTHER" id="PTHR33540:SF2">
    <property type="entry name" value="TRNA THREONYLCARBAMOYLADENOSINE BIOSYNTHESIS PROTEIN TSAE"/>
    <property type="match status" value="1"/>
</dbReference>
<keyword evidence="7" id="KW-0547">Nucleotide-binding</keyword>